<comment type="caution">
    <text evidence="1">The sequence shown here is derived from an EMBL/GenBank/DDBJ whole genome shotgun (WGS) entry which is preliminary data.</text>
</comment>
<accession>A0ABW6BZA0</accession>
<sequence length="41" mass="4848">MKKGPQQLLRAFIVDRRSELSNHIHKDLVAVDKYLQVGEWQ</sequence>
<dbReference type="EMBL" id="JBHUOX010000023">
    <property type="protein sequence ID" value="MFD3003023.1"/>
    <property type="molecule type" value="Genomic_DNA"/>
</dbReference>
<name>A0ABW6BZA0_9BACT</name>
<dbReference type="Proteomes" id="UP001597641">
    <property type="component" value="Unassembled WGS sequence"/>
</dbReference>
<proteinExistence type="predicted"/>
<protein>
    <submittedName>
        <fullName evidence="1">Uncharacterized protein</fullName>
    </submittedName>
</protein>
<organism evidence="1 2">
    <name type="scientific">Pontibacter toksunensis</name>
    <dbReference type="NCBI Taxonomy" id="1332631"/>
    <lineage>
        <taxon>Bacteria</taxon>
        <taxon>Pseudomonadati</taxon>
        <taxon>Bacteroidota</taxon>
        <taxon>Cytophagia</taxon>
        <taxon>Cytophagales</taxon>
        <taxon>Hymenobacteraceae</taxon>
        <taxon>Pontibacter</taxon>
    </lineage>
</organism>
<evidence type="ECO:0000313" key="1">
    <source>
        <dbReference type="EMBL" id="MFD3003023.1"/>
    </source>
</evidence>
<dbReference type="RefSeq" id="WP_377489575.1">
    <property type="nucleotide sequence ID" value="NZ_JBHUOX010000023.1"/>
</dbReference>
<reference evidence="2" key="1">
    <citation type="journal article" date="2019" name="Int. J. Syst. Evol. Microbiol.">
        <title>The Global Catalogue of Microorganisms (GCM) 10K type strain sequencing project: providing services to taxonomists for standard genome sequencing and annotation.</title>
        <authorList>
            <consortium name="The Broad Institute Genomics Platform"/>
            <consortium name="The Broad Institute Genome Sequencing Center for Infectious Disease"/>
            <person name="Wu L."/>
            <person name="Ma J."/>
        </authorList>
    </citation>
    <scope>NUCLEOTIDE SEQUENCE [LARGE SCALE GENOMIC DNA]</scope>
    <source>
        <strain evidence="2">KCTC 23984</strain>
    </source>
</reference>
<keyword evidence="2" id="KW-1185">Reference proteome</keyword>
<gene>
    <name evidence="1" type="ORF">ACFS7Z_21845</name>
</gene>
<evidence type="ECO:0000313" key="2">
    <source>
        <dbReference type="Proteomes" id="UP001597641"/>
    </source>
</evidence>